<comment type="caution">
    <text evidence="1">The sequence shown here is derived from an EMBL/GenBank/DDBJ whole genome shotgun (WGS) entry which is preliminary data.</text>
</comment>
<keyword evidence="2" id="KW-1185">Reference proteome</keyword>
<name>A0ACB8QFD0_9AGAM</name>
<accession>A0ACB8QFD0</accession>
<reference evidence="1" key="2">
    <citation type="journal article" date="2022" name="New Phytol.">
        <title>Evolutionary transition to the ectomycorrhizal habit in the genomes of a hyperdiverse lineage of mushroom-forming fungi.</title>
        <authorList>
            <person name="Looney B."/>
            <person name="Miyauchi S."/>
            <person name="Morin E."/>
            <person name="Drula E."/>
            <person name="Courty P.E."/>
            <person name="Kohler A."/>
            <person name="Kuo A."/>
            <person name="LaButti K."/>
            <person name="Pangilinan J."/>
            <person name="Lipzen A."/>
            <person name="Riley R."/>
            <person name="Andreopoulos W."/>
            <person name="He G."/>
            <person name="Johnson J."/>
            <person name="Nolan M."/>
            <person name="Tritt A."/>
            <person name="Barry K.W."/>
            <person name="Grigoriev I.V."/>
            <person name="Nagy L.G."/>
            <person name="Hibbett D."/>
            <person name="Henrissat B."/>
            <person name="Matheny P.B."/>
            <person name="Labbe J."/>
            <person name="Martin F.M."/>
        </authorList>
    </citation>
    <scope>NUCLEOTIDE SEQUENCE</scope>
    <source>
        <strain evidence="1">EC-137</strain>
    </source>
</reference>
<evidence type="ECO:0000313" key="1">
    <source>
        <dbReference type="EMBL" id="KAI0030398.1"/>
    </source>
</evidence>
<dbReference type="EMBL" id="MU273624">
    <property type="protein sequence ID" value="KAI0030398.1"/>
    <property type="molecule type" value="Genomic_DNA"/>
</dbReference>
<evidence type="ECO:0000313" key="2">
    <source>
        <dbReference type="Proteomes" id="UP000814128"/>
    </source>
</evidence>
<gene>
    <name evidence="1" type="ORF">K488DRAFT_87813</name>
</gene>
<organism evidence="1 2">
    <name type="scientific">Vararia minispora EC-137</name>
    <dbReference type="NCBI Taxonomy" id="1314806"/>
    <lineage>
        <taxon>Eukaryota</taxon>
        <taxon>Fungi</taxon>
        <taxon>Dikarya</taxon>
        <taxon>Basidiomycota</taxon>
        <taxon>Agaricomycotina</taxon>
        <taxon>Agaricomycetes</taxon>
        <taxon>Russulales</taxon>
        <taxon>Lachnocladiaceae</taxon>
        <taxon>Vararia</taxon>
    </lineage>
</organism>
<dbReference type="Proteomes" id="UP000814128">
    <property type="component" value="Unassembled WGS sequence"/>
</dbReference>
<sequence length="1756" mass="193725">MSPQNKEAAAFIARIAKLPNGPVSLDDALQPSLDDEAELRKLFAMDKSNARLKDLFVGLVDVFDAPEDIRTTRSRVVKDDDDLFAQYVMPLTGGRRRPEGAPSTVEDLDAFKKNWSIFTEGSLSQLSDWNNVVAAGGSVMACLAPLPADAKESKRTMRQYFHETAYKSSDVDLFLYGLTPEQAEAKIISIYEAVRDSVPWDVTCVRTRHTVSIHSQYPYRCIQIVLRLYSSPAEILAGFDVDAPCFLYDGHRVWGNPRAIVAMMRQANTVDMTRRSPSYEIRLAKYSLRDLEIYIPNLKRKDIDPTACCSALCTYSKGPRKYHSDFKSTAEFSDIEMSDYDVVVLQIPYGPGWHAKRIEKLVYKTDLGMNSPWNPRNEGRRLHRHPAFFGTMQECLDDCCGDCPEPGDKEEHELQDEQDKSYVRDRISFIQEDPGRQSISGSFNPIDEGEWCEQAYIQAKAKLFNAIALGDLEEVSQMIADGEPLDVRDQVGRTPLHVAIISGNEAVAIALIDAGARMTPRLVGGRSSLHLAAQYGQVAVVKKMLDRSALNAQKAEEAKKAAEAEAIGVESESESERPSSEDDWSSEESDGEESKPRRGKDVNSGEIEKPAGDPLEDNAGEPDVLDISLPDWDFAFTPLGYAILSGSVELVQLLLAAGADATQPTKAKQGQPLHPLTMTLFTPDELQAACIVEHLLAAGASSSAANNTQYTIFHRAVSSNRPKIVSALLHKDPNATSVRDFPAWLNYFSAIVYPVVTAIQSGDYSTVAILVAHGAKLSYTPEDVSRAEDHLRRSSSSYLRPAPNFRERLFLPVETAIANMDEIVYLLLALGAPSDVPVKQSITRGQIWQTLANWAACAANHLSGELRRRESGTNVVQELVVAPSTSWAEERAALAVTVALGPMRQSLRRGAQVNAENMTVKQLERARDYFLSVEKSIRERPKENSSIDQHRTGALLHPVMSQTTALAQPSTTLFHAPLGGRPSDSLPSNSFPSLTPPTPATSYIRIKGSYQEEPVPLHLKAFYDELYEACWDGDNARIEELCLPKKVASDSQEPIQITVRTTSPKDSYSHAGYTPLYVAVHRRRWSTARLIMAIALAQYKPAENEPKTFNVDDYVEEDSDNDDTDEADDDDYEAPINFKDIAHRPSSVQCDTPPSRLLSMTGIWPNTEGDAYVTDTLLNKAIRDGDFEAFVNIADIYRDHGVELGRPAISTIMTMDNTDMLDEYIRRTGDYLPIISAKPREEPVSIKKAKGLQEYRGLNVGGRKRQDLSSRGKSTQQPQWRAIWQVLLKEAATGGAVKAVEYLAGPRPLAAYRHYAENSTDDNAQLILETKDLQAVLPTWLGWEINELNESAMTCAILAGKFEVVKKLVEIEPKLMTDALLVKSKFVGFTGLLAAAYAGVEPELFNYLLKHGSDPEERDVRGLNILHLACTRGHDKLVKHMVNTLSSDLFVTLLGQISKGGQNTPLLLAVKAKNLRVVDALTSFAIPPEIYLMKDSSGSSALHVAVQNSLPSITELLVKRGPVSLLHAENGVGQTPLDIASLQELTARSALGHGDAGIINALPTHLSGISYRLRSAASRNAAGTRLRRTLDALLDEGVLTRGISPAVELFAFAERLETTRPGVAEAEDEDEDADADADAGMPQGFGVQHTPHVNTNVAETFAIMRAATSARPGARQLVHILDVQRSVERNIAQVSQPVTHPRTCRSAYRRLARARFVEEPGEDESQKLKAWSVYWGQRSYLSGEGQFMLFDDVDGN</sequence>
<proteinExistence type="predicted"/>
<reference evidence="1" key="1">
    <citation type="submission" date="2021-02" db="EMBL/GenBank/DDBJ databases">
        <authorList>
            <consortium name="DOE Joint Genome Institute"/>
            <person name="Ahrendt S."/>
            <person name="Looney B.P."/>
            <person name="Miyauchi S."/>
            <person name="Morin E."/>
            <person name="Drula E."/>
            <person name="Courty P.E."/>
            <person name="Chicoki N."/>
            <person name="Fauchery L."/>
            <person name="Kohler A."/>
            <person name="Kuo A."/>
            <person name="Labutti K."/>
            <person name="Pangilinan J."/>
            <person name="Lipzen A."/>
            <person name="Riley R."/>
            <person name="Andreopoulos W."/>
            <person name="He G."/>
            <person name="Johnson J."/>
            <person name="Barry K.W."/>
            <person name="Grigoriev I.V."/>
            <person name="Nagy L."/>
            <person name="Hibbett D."/>
            <person name="Henrissat B."/>
            <person name="Matheny P.B."/>
            <person name="Labbe J."/>
            <person name="Martin F."/>
        </authorList>
    </citation>
    <scope>NUCLEOTIDE SEQUENCE</scope>
    <source>
        <strain evidence="1">EC-137</strain>
    </source>
</reference>
<protein>
    <submittedName>
        <fullName evidence="1">Uncharacterized protein</fullName>
    </submittedName>
</protein>